<evidence type="ECO:0000313" key="1">
    <source>
        <dbReference type="EMBL" id="VAW31893.1"/>
    </source>
</evidence>
<dbReference type="InterPro" id="IPR023214">
    <property type="entry name" value="HAD_sf"/>
</dbReference>
<feature type="non-terminal residue" evidence="1">
    <location>
        <position position="190"/>
    </location>
</feature>
<accession>A0A3B0UUS6</accession>
<protein>
    <submittedName>
        <fullName evidence="1">Hydrolase, haloacid dehalogenase-like family</fullName>
    </submittedName>
</protein>
<dbReference type="InterPro" id="IPR041492">
    <property type="entry name" value="HAD_2"/>
</dbReference>
<dbReference type="CDD" id="cd07505">
    <property type="entry name" value="HAD_BPGM-like"/>
    <property type="match status" value="1"/>
</dbReference>
<dbReference type="InterPro" id="IPR006439">
    <property type="entry name" value="HAD-SF_hydro_IA"/>
</dbReference>
<dbReference type="EMBL" id="UOEU01000300">
    <property type="protein sequence ID" value="VAW31893.1"/>
    <property type="molecule type" value="Genomic_DNA"/>
</dbReference>
<sequence>MHKLSAIVFDMDGLMVDSEPLSQQAWDDYLRPFGHRLSEETVQSIIGFRSDISTPIIKEMFSLPESVPQIIANRAAIYSKIRANGVPTMSGLYTLHAEIARRKIPWAVATSSPRAHAVEILQQLGLLQQCRAIAGGDEVGDGKPAPDLYLLAAERLGIAPQSCLALEDSGPGSQAAVAAGMTAIAIPNAQ</sequence>
<gene>
    <name evidence="1" type="ORF">MNBD_CHLOROFLEXI01-4597</name>
</gene>
<dbReference type="InterPro" id="IPR023198">
    <property type="entry name" value="PGP-like_dom2"/>
</dbReference>
<dbReference type="InterPro" id="IPR036412">
    <property type="entry name" value="HAD-like_sf"/>
</dbReference>
<dbReference type="AlphaFoldDB" id="A0A3B0UUS6"/>
<dbReference type="NCBIfam" id="TIGR01509">
    <property type="entry name" value="HAD-SF-IA-v3"/>
    <property type="match status" value="1"/>
</dbReference>
<dbReference type="PANTHER" id="PTHR18901">
    <property type="entry name" value="2-DEOXYGLUCOSE-6-PHOSPHATE PHOSPHATASE 2"/>
    <property type="match status" value="1"/>
</dbReference>
<dbReference type="SFLD" id="SFLDS00003">
    <property type="entry name" value="Haloacid_Dehalogenase"/>
    <property type="match status" value="1"/>
</dbReference>
<keyword evidence="1" id="KW-0378">Hydrolase</keyword>
<proteinExistence type="predicted"/>
<dbReference type="GO" id="GO:0016787">
    <property type="term" value="F:hydrolase activity"/>
    <property type="evidence" value="ECO:0007669"/>
    <property type="project" value="UniProtKB-KW"/>
</dbReference>
<dbReference type="Gene3D" id="3.40.50.1000">
    <property type="entry name" value="HAD superfamily/HAD-like"/>
    <property type="match status" value="1"/>
</dbReference>
<dbReference type="Gene3D" id="1.10.150.240">
    <property type="entry name" value="Putative phosphatase, domain 2"/>
    <property type="match status" value="1"/>
</dbReference>
<organism evidence="1">
    <name type="scientific">hydrothermal vent metagenome</name>
    <dbReference type="NCBI Taxonomy" id="652676"/>
    <lineage>
        <taxon>unclassified sequences</taxon>
        <taxon>metagenomes</taxon>
        <taxon>ecological metagenomes</taxon>
    </lineage>
</organism>
<reference evidence="1" key="1">
    <citation type="submission" date="2018-06" db="EMBL/GenBank/DDBJ databases">
        <authorList>
            <person name="Zhirakovskaya E."/>
        </authorList>
    </citation>
    <scope>NUCLEOTIDE SEQUENCE</scope>
</reference>
<dbReference type="SUPFAM" id="SSF56784">
    <property type="entry name" value="HAD-like"/>
    <property type="match status" value="1"/>
</dbReference>
<name>A0A3B0UUS6_9ZZZZ</name>
<dbReference type="PANTHER" id="PTHR18901:SF38">
    <property type="entry name" value="PSEUDOURIDINE-5'-PHOSPHATASE"/>
    <property type="match status" value="1"/>
</dbReference>
<dbReference type="SFLD" id="SFLDG01129">
    <property type="entry name" value="C1.5:_HAD__Beta-PGM__Phosphata"/>
    <property type="match status" value="1"/>
</dbReference>
<dbReference type="Pfam" id="PF13419">
    <property type="entry name" value="HAD_2"/>
    <property type="match status" value="1"/>
</dbReference>